<reference evidence="5 8" key="1">
    <citation type="journal article" date="2011" name="Nature">
        <title>The Medicago genome provides insight into the evolution of rhizobial symbioses.</title>
        <authorList>
            <person name="Young N.D."/>
            <person name="Debelle F."/>
            <person name="Oldroyd G.E."/>
            <person name="Geurts R."/>
            <person name="Cannon S.B."/>
            <person name="Udvardi M.K."/>
            <person name="Benedito V.A."/>
            <person name="Mayer K.F."/>
            <person name="Gouzy J."/>
            <person name="Schoof H."/>
            <person name="Van de Peer Y."/>
            <person name="Proost S."/>
            <person name="Cook D.R."/>
            <person name="Meyers B.C."/>
            <person name="Spannagl M."/>
            <person name="Cheung F."/>
            <person name="De Mita S."/>
            <person name="Krishnakumar V."/>
            <person name="Gundlach H."/>
            <person name="Zhou S."/>
            <person name="Mudge J."/>
            <person name="Bharti A.K."/>
            <person name="Murray J.D."/>
            <person name="Naoumkina M.A."/>
            <person name="Rosen B."/>
            <person name="Silverstein K.A."/>
            <person name="Tang H."/>
            <person name="Rombauts S."/>
            <person name="Zhao P.X."/>
            <person name="Zhou P."/>
            <person name="Barbe V."/>
            <person name="Bardou P."/>
            <person name="Bechner M."/>
            <person name="Bellec A."/>
            <person name="Berger A."/>
            <person name="Berges H."/>
            <person name="Bidwell S."/>
            <person name="Bisseling T."/>
            <person name="Choisne N."/>
            <person name="Couloux A."/>
            <person name="Denny R."/>
            <person name="Deshpande S."/>
            <person name="Dai X."/>
            <person name="Doyle J.J."/>
            <person name="Dudez A.M."/>
            <person name="Farmer A.D."/>
            <person name="Fouteau S."/>
            <person name="Franken C."/>
            <person name="Gibelin C."/>
            <person name="Gish J."/>
            <person name="Goldstein S."/>
            <person name="Gonzalez A.J."/>
            <person name="Green P.J."/>
            <person name="Hallab A."/>
            <person name="Hartog M."/>
            <person name="Hua A."/>
            <person name="Humphray S.J."/>
            <person name="Jeong D.H."/>
            <person name="Jing Y."/>
            <person name="Jocker A."/>
            <person name="Kenton S.M."/>
            <person name="Kim D.J."/>
            <person name="Klee K."/>
            <person name="Lai H."/>
            <person name="Lang C."/>
            <person name="Lin S."/>
            <person name="Macmil S.L."/>
            <person name="Magdelenat G."/>
            <person name="Matthews L."/>
            <person name="McCorrison J."/>
            <person name="Monaghan E.L."/>
            <person name="Mun J.H."/>
            <person name="Najar F.Z."/>
            <person name="Nicholson C."/>
            <person name="Noirot C."/>
            <person name="O'Bleness M."/>
            <person name="Paule C.R."/>
            <person name="Poulain J."/>
            <person name="Prion F."/>
            <person name="Qin B."/>
            <person name="Qu C."/>
            <person name="Retzel E.F."/>
            <person name="Riddle C."/>
            <person name="Sallet E."/>
            <person name="Samain S."/>
            <person name="Samson N."/>
            <person name="Sanders I."/>
            <person name="Saurat O."/>
            <person name="Scarpelli C."/>
            <person name="Schiex T."/>
            <person name="Segurens B."/>
            <person name="Severin A.J."/>
            <person name="Sherrier D.J."/>
            <person name="Shi R."/>
            <person name="Sims S."/>
            <person name="Singer S.R."/>
            <person name="Sinharoy S."/>
            <person name="Sterck L."/>
            <person name="Viollet A."/>
            <person name="Wang B.B."/>
            <person name="Wang K."/>
            <person name="Wang M."/>
            <person name="Wang X."/>
            <person name="Warfsmann J."/>
            <person name="Weissenbach J."/>
            <person name="White D.D."/>
            <person name="White J.D."/>
            <person name="Wiley G.B."/>
            <person name="Wincker P."/>
            <person name="Xing Y."/>
            <person name="Yang L."/>
            <person name="Yao Z."/>
            <person name="Ying F."/>
            <person name="Zhai J."/>
            <person name="Zhou L."/>
            <person name="Zuber A."/>
            <person name="Denarie J."/>
            <person name="Dixon R.A."/>
            <person name="May G.D."/>
            <person name="Schwartz D.C."/>
            <person name="Rogers J."/>
            <person name="Quetier F."/>
            <person name="Town C.D."/>
            <person name="Roe B.A."/>
        </authorList>
    </citation>
    <scope>NUCLEOTIDE SEQUENCE [LARGE SCALE GENOMIC DNA]</scope>
    <source>
        <strain evidence="5">A17</strain>
        <strain evidence="7 8">cv. Jemalong A17</strain>
    </source>
</reference>
<evidence type="ECO:0000256" key="3">
    <source>
        <dbReference type="ARBA" id="ARBA00023163"/>
    </source>
</evidence>
<reference evidence="5 8" key="2">
    <citation type="journal article" date="2014" name="BMC Genomics">
        <title>An improved genome release (version Mt4.0) for the model legume Medicago truncatula.</title>
        <authorList>
            <person name="Tang H."/>
            <person name="Krishnakumar V."/>
            <person name="Bidwell S."/>
            <person name="Rosen B."/>
            <person name="Chan A."/>
            <person name="Zhou S."/>
            <person name="Gentzbittel L."/>
            <person name="Childs K.L."/>
            <person name="Yandell M."/>
            <person name="Gundlach H."/>
            <person name="Mayer K.F."/>
            <person name="Schwartz D.C."/>
            <person name="Town C.D."/>
        </authorList>
    </citation>
    <scope>GENOME REANNOTATION</scope>
    <source>
        <strain evidence="5">A17</strain>
        <strain evidence="7 8">cv. Jemalong A17</strain>
    </source>
</reference>
<dbReference type="Gene3D" id="2.40.50.140">
    <property type="entry name" value="Nucleic acid-binding proteins"/>
    <property type="match status" value="1"/>
</dbReference>
<sequence>MLPDFQEFLKVQLPWNAIVFQESMLPDFQEFLKMKPRSLILQLAILICPLSDFAAKKVTKDMGYFLVATTLDKIGEGKVRQHTGDVLFQVVFNVVTFKIFKVVHMNKHGVFMRIGPIKNAYPSSSKMLGYMYILGENQISMNQKMPEIAKDVKVRVVVIGMKWMQAEREFHGLEGDYLGSISSPDM</sequence>
<comment type="subcellular location">
    <subcellularLocation>
        <location evidence="1 4">Nucleus</location>
    </subcellularLocation>
</comment>
<keyword evidence="8" id="KW-1185">Reference proteome</keyword>
<dbReference type="GO" id="GO:0000428">
    <property type="term" value="C:DNA-directed RNA polymerase complex"/>
    <property type="evidence" value="ECO:0007669"/>
    <property type="project" value="UniProtKB-KW"/>
</dbReference>
<evidence type="ECO:0000313" key="7">
    <source>
        <dbReference type="EnsemblPlants" id="KEH42400"/>
    </source>
</evidence>
<keyword evidence="2 4" id="KW-0240">DNA-directed RNA polymerase</keyword>
<dbReference type="Proteomes" id="UP000002051">
    <property type="component" value="Unassembled WGS sequence"/>
</dbReference>
<evidence type="ECO:0000313" key="6">
    <source>
        <dbReference type="EMBL" id="RHN79928.1"/>
    </source>
</evidence>
<dbReference type="SUPFAM" id="SSF88798">
    <property type="entry name" value="N-terminal, heterodimerisation domain of RBP7 (RpoE)"/>
    <property type="match status" value="1"/>
</dbReference>
<reference evidence="6" key="4">
    <citation type="journal article" date="2018" name="Nat. Plants">
        <title>Whole-genome landscape of Medicago truncatula symbiotic genes.</title>
        <authorList>
            <person name="Pecrix Y."/>
            <person name="Gamas P."/>
            <person name="Carrere S."/>
        </authorList>
    </citation>
    <scope>NUCLEOTIDE SEQUENCE</scope>
    <source>
        <tissue evidence="6">Leaves</tissue>
    </source>
</reference>
<dbReference type="InterPro" id="IPR012340">
    <property type="entry name" value="NA-bd_OB-fold"/>
</dbReference>
<evidence type="ECO:0000256" key="2">
    <source>
        <dbReference type="ARBA" id="ARBA00022478"/>
    </source>
</evidence>
<organism evidence="5 8">
    <name type="scientific">Medicago truncatula</name>
    <name type="common">Barrel medic</name>
    <name type="synonym">Medicago tribuloides</name>
    <dbReference type="NCBI Taxonomy" id="3880"/>
    <lineage>
        <taxon>Eukaryota</taxon>
        <taxon>Viridiplantae</taxon>
        <taxon>Streptophyta</taxon>
        <taxon>Embryophyta</taxon>
        <taxon>Tracheophyta</taxon>
        <taxon>Spermatophyta</taxon>
        <taxon>Magnoliopsida</taxon>
        <taxon>eudicotyledons</taxon>
        <taxon>Gunneridae</taxon>
        <taxon>Pentapetalae</taxon>
        <taxon>rosids</taxon>
        <taxon>fabids</taxon>
        <taxon>Fabales</taxon>
        <taxon>Fabaceae</taxon>
        <taxon>Papilionoideae</taxon>
        <taxon>50 kb inversion clade</taxon>
        <taxon>NPAAA clade</taxon>
        <taxon>Hologalegina</taxon>
        <taxon>IRL clade</taxon>
        <taxon>Trifolieae</taxon>
        <taxon>Medicago</taxon>
    </lineage>
</organism>
<dbReference type="GO" id="GO:0005634">
    <property type="term" value="C:nucleus"/>
    <property type="evidence" value="ECO:0007669"/>
    <property type="project" value="UniProtKB-SubCell"/>
</dbReference>
<comment type="function">
    <text evidence="4">DNA-dependent RNA polymerase which catalyzes the transcription of DNA into RNA using the four ribonucleoside triphosphates as substrates.</text>
</comment>
<evidence type="ECO:0000256" key="1">
    <source>
        <dbReference type="ARBA" id="ARBA00004123"/>
    </source>
</evidence>
<dbReference type="EnsemblPlants" id="KEH42400">
    <property type="protein sequence ID" value="KEH42400"/>
    <property type="gene ID" value="MTR_1g069100"/>
</dbReference>
<dbReference type="PANTHER" id="PTHR12709">
    <property type="entry name" value="DNA-DIRECTED RNA POLYMERASE II, III"/>
    <property type="match status" value="1"/>
</dbReference>
<dbReference type="AlphaFoldDB" id="A0A072VWH0"/>
<dbReference type="EMBL" id="CM001217">
    <property type="protein sequence ID" value="KEH42400.1"/>
    <property type="molecule type" value="Genomic_DNA"/>
</dbReference>
<dbReference type="KEGG" id="mtr:25484144"/>
<dbReference type="Gramene" id="rna3786">
    <property type="protein sequence ID" value="RHN79928.1"/>
    <property type="gene ID" value="gene3786"/>
</dbReference>
<proteinExistence type="predicted"/>
<dbReference type="Proteomes" id="UP000265566">
    <property type="component" value="Chromosome 1"/>
</dbReference>
<evidence type="ECO:0000313" key="8">
    <source>
        <dbReference type="Proteomes" id="UP000002051"/>
    </source>
</evidence>
<reference evidence="7" key="3">
    <citation type="submission" date="2015-04" db="UniProtKB">
        <authorList>
            <consortium name="EnsemblPlants"/>
        </authorList>
    </citation>
    <scope>IDENTIFICATION</scope>
    <source>
        <strain evidence="7">cv. Jemalong A17</strain>
    </source>
</reference>
<dbReference type="OrthoDB" id="1162399at2759"/>
<dbReference type="GO" id="GO:0003727">
    <property type="term" value="F:single-stranded RNA binding"/>
    <property type="evidence" value="ECO:0000318"/>
    <property type="project" value="GO_Central"/>
</dbReference>
<protein>
    <recommendedName>
        <fullName evidence="4">DNA-directed RNA polymerase subunit</fullName>
    </recommendedName>
</protein>
<dbReference type="GO" id="GO:0006352">
    <property type="term" value="P:DNA-templated transcription initiation"/>
    <property type="evidence" value="ECO:0007669"/>
    <property type="project" value="UniProtKB-UniRule"/>
</dbReference>
<dbReference type="InterPro" id="IPR036898">
    <property type="entry name" value="RNA_pol_Rpb7-like_N_sf"/>
</dbReference>
<dbReference type="HOGENOM" id="CLU_085878_3_0_1"/>
<dbReference type="InterPro" id="IPR045113">
    <property type="entry name" value="Rpb7-like"/>
</dbReference>
<gene>
    <name evidence="7" type="primary">25484144</name>
    <name evidence="5" type="ordered locus">MTR_1g069100</name>
    <name evidence="6" type="ORF">MtrunA17_Chr1g0182701</name>
</gene>
<name>A0A072VWH0_MEDTR</name>
<dbReference type="PANTHER" id="PTHR12709:SF3">
    <property type="entry name" value="DNA-DIRECTED RNA POLYMERASE V SUBUNIT 7"/>
    <property type="match status" value="1"/>
</dbReference>
<accession>A0A072VWH0</accession>
<dbReference type="EMBL" id="PSQE01000001">
    <property type="protein sequence ID" value="RHN79928.1"/>
    <property type="molecule type" value="Genomic_DNA"/>
</dbReference>
<keyword evidence="4" id="KW-0539">Nucleus</keyword>
<dbReference type="STRING" id="3880.A0A072VWH0"/>
<dbReference type="GO" id="GO:0003697">
    <property type="term" value="F:single-stranded DNA binding"/>
    <property type="evidence" value="ECO:0000318"/>
    <property type="project" value="GO_Central"/>
</dbReference>
<evidence type="ECO:0000256" key="4">
    <source>
        <dbReference type="RuleBase" id="RU369086"/>
    </source>
</evidence>
<dbReference type="Gene3D" id="3.30.1490.120">
    <property type="entry name" value="RNA polymerase Rpb7-like, N-terminal domain"/>
    <property type="match status" value="1"/>
</dbReference>
<evidence type="ECO:0000313" key="5">
    <source>
        <dbReference type="EMBL" id="KEH42400.1"/>
    </source>
</evidence>
<keyword evidence="3 4" id="KW-0804">Transcription</keyword>